<sequence length="158" mass="18260">MTIKLAPLEFSGHPGPIKLFNVTPLSWKIFKCFSDEHPESNFHDDIKELPASEKSKARTLFWTLGQKCESGTPLVDMYHGDLLHQACEYSYTNQKGGHVVDKIWRIRQGDLRLYFIYLSDKRIALLHLWEKRQDKLSSSEENKLQKLAEAVAKSEDNP</sequence>
<reference evidence="2" key="1">
    <citation type="submission" date="2016-09" db="EMBL/GenBank/DDBJ databases">
        <authorList>
            <person name="Varghese N."/>
            <person name="Submissions S."/>
        </authorList>
    </citation>
    <scope>NUCLEOTIDE SEQUENCE [LARGE SCALE GENOMIC DNA]</scope>
    <source>
        <strain evidence="2">ANC 3699</strain>
    </source>
</reference>
<keyword evidence="2" id="KW-1185">Reference proteome</keyword>
<proteinExistence type="predicted"/>
<dbReference type="RefSeq" id="WP_092619883.1">
    <property type="nucleotide sequence ID" value="NZ_FMYK01000005.1"/>
</dbReference>
<evidence type="ECO:0000313" key="1">
    <source>
        <dbReference type="EMBL" id="SDC44328.1"/>
    </source>
</evidence>
<dbReference type="AlphaFoldDB" id="A0A1G6LM02"/>
<evidence type="ECO:0008006" key="3">
    <source>
        <dbReference type="Google" id="ProtNLM"/>
    </source>
</evidence>
<gene>
    <name evidence="1" type="ORF">SAMN05421749_105114</name>
</gene>
<dbReference type="Proteomes" id="UP000242317">
    <property type="component" value="Unassembled WGS sequence"/>
</dbReference>
<accession>A0A1G6LM02</accession>
<evidence type="ECO:0000313" key="2">
    <source>
        <dbReference type="Proteomes" id="UP000242317"/>
    </source>
</evidence>
<dbReference type="OrthoDB" id="6712434at2"/>
<dbReference type="EMBL" id="FMYK01000005">
    <property type="protein sequence ID" value="SDC44328.1"/>
    <property type="molecule type" value="Genomic_DNA"/>
</dbReference>
<name>A0A1G6LM02_9GAMM</name>
<protein>
    <recommendedName>
        <fullName evidence="3">Phage-related protein</fullName>
    </recommendedName>
</protein>
<organism evidence="1 2">
    <name type="scientific">Acinetobacter marinus</name>
    <dbReference type="NCBI Taxonomy" id="281375"/>
    <lineage>
        <taxon>Bacteria</taxon>
        <taxon>Pseudomonadati</taxon>
        <taxon>Pseudomonadota</taxon>
        <taxon>Gammaproteobacteria</taxon>
        <taxon>Moraxellales</taxon>
        <taxon>Moraxellaceae</taxon>
        <taxon>Acinetobacter</taxon>
    </lineage>
</organism>